<protein>
    <submittedName>
        <fullName evidence="1">Uncharacterized protein</fullName>
    </submittedName>
</protein>
<organism evidence="1 2">
    <name type="scientific">Brassica cretica</name>
    <name type="common">Mustard</name>
    <dbReference type="NCBI Taxonomy" id="69181"/>
    <lineage>
        <taxon>Eukaryota</taxon>
        <taxon>Viridiplantae</taxon>
        <taxon>Streptophyta</taxon>
        <taxon>Embryophyta</taxon>
        <taxon>Tracheophyta</taxon>
        <taxon>Spermatophyta</taxon>
        <taxon>Magnoliopsida</taxon>
        <taxon>eudicotyledons</taxon>
        <taxon>Gunneridae</taxon>
        <taxon>Pentapetalae</taxon>
        <taxon>rosids</taxon>
        <taxon>malvids</taxon>
        <taxon>Brassicales</taxon>
        <taxon>Brassicaceae</taxon>
        <taxon>Brassiceae</taxon>
        <taxon>Brassica</taxon>
    </lineage>
</organism>
<reference evidence="1 2" key="1">
    <citation type="journal article" date="2020" name="BMC Genomics">
        <title>Intraspecific diversification of the crop wild relative Brassica cretica Lam. using demographic model selection.</title>
        <authorList>
            <person name="Kioukis A."/>
            <person name="Michalopoulou V.A."/>
            <person name="Briers L."/>
            <person name="Pirintsos S."/>
            <person name="Studholme D.J."/>
            <person name="Pavlidis P."/>
            <person name="Sarris P.F."/>
        </authorList>
    </citation>
    <scope>NUCLEOTIDE SEQUENCE [LARGE SCALE GENOMIC DNA]</scope>
    <source>
        <strain evidence="2">cv. PFS-1207/04</strain>
    </source>
</reference>
<gene>
    <name evidence="1" type="ORF">DY000_02003890</name>
</gene>
<evidence type="ECO:0000313" key="2">
    <source>
        <dbReference type="Proteomes" id="UP000266723"/>
    </source>
</evidence>
<dbReference type="EMBL" id="QGKV02000832">
    <property type="protein sequence ID" value="KAF3546231.1"/>
    <property type="molecule type" value="Genomic_DNA"/>
</dbReference>
<proteinExistence type="predicted"/>
<accession>A0ABQ7C241</accession>
<sequence>MSGESEHIEWNQIQTSTDAIVLYDKLATIPKETQHHLETYAEANGASQYETFIQLNVTDAHIILNK</sequence>
<keyword evidence="2" id="KW-1185">Reference proteome</keyword>
<comment type="caution">
    <text evidence="1">The sequence shown here is derived from an EMBL/GenBank/DDBJ whole genome shotgun (WGS) entry which is preliminary data.</text>
</comment>
<dbReference type="Proteomes" id="UP000266723">
    <property type="component" value="Unassembled WGS sequence"/>
</dbReference>
<name>A0ABQ7C241_BRACR</name>
<evidence type="ECO:0000313" key="1">
    <source>
        <dbReference type="EMBL" id="KAF3546231.1"/>
    </source>
</evidence>